<protein>
    <submittedName>
        <fullName evidence="1">Acetolactate synthase</fullName>
    </submittedName>
</protein>
<reference evidence="2" key="1">
    <citation type="submission" date="2015-09" db="EMBL/GenBank/DDBJ databases">
        <authorList>
            <person name="Shao Z."/>
            <person name="Wang L."/>
        </authorList>
    </citation>
    <scope>NUCLEOTIDE SEQUENCE [LARGE SCALE GENOMIC DNA]</scope>
    <source>
        <strain evidence="2">F13-1</strain>
    </source>
</reference>
<dbReference type="OrthoDB" id="6198158at2"/>
<dbReference type="Pfam" id="PF13710">
    <property type="entry name" value="ACT_5"/>
    <property type="match status" value="1"/>
</dbReference>
<dbReference type="InterPro" id="IPR045865">
    <property type="entry name" value="ACT-like_dom_sf"/>
</dbReference>
<dbReference type="KEGG" id="zdf:AN401_18875"/>
<sequence length="86" mass="10247">MNQHNLHIEAQFRPEVLERVLRMTRHRGFRVDDMEMSTSADCQNVNIRVTVSSERPIQLLSRQLEKLMDVTRVEARLMEQRLRKTA</sequence>
<dbReference type="RefSeq" id="WP_094040749.1">
    <property type="nucleotide sequence ID" value="NZ_CP012621.1"/>
</dbReference>
<proteinExistence type="predicted"/>
<dbReference type="EMBL" id="CP012621">
    <property type="protein sequence ID" value="ATG75659.1"/>
    <property type="molecule type" value="Genomic_DNA"/>
</dbReference>
<keyword evidence="2" id="KW-1185">Reference proteome</keyword>
<evidence type="ECO:0000313" key="2">
    <source>
        <dbReference type="Proteomes" id="UP000217763"/>
    </source>
</evidence>
<dbReference type="Proteomes" id="UP000217763">
    <property type="component" value="Chromosome"/>
</dbReference>
<evidence type="ECO:0000313" key="1">
    <source>
        <dbReference type="EMBL" id="ATG75659.1"/>
    </source>
</evidence>
<dbReference type="Gene3D" id="3.30.70.260">
    <property type="match status" value="1"/>
</dbReference>
<gene>
    <name evidence="1" type="ORF">AN401_18875</name>
</gene>
<dbReference type="NCBIfam" id="NF008362">
    <property type="entry name" value="PRK11152.1"/>
    <property type="match status" value="1"/>
</dbReference>
<accession>A0A231MVI7</accession>
<organism evidence="1 2">
    <name type="scientific">Zobellella denitrificans</name>
    <dbReference type="NCBI Taxonomy" id="347534"/>
    <lineage>
        <taxon>Bacteria</taxon>
        <taxon>Pseudomonadati</taxon>
        <taxon>Pseudomonadota</taxon>
        <taxon>Gammaproteobacteria</taxon>
        <taxon>Aeromonadales</taxon>
        <taxon>Aeromonadaceae</taxon>
        <taxon>Zobellella</taxon>
    </lineage>
</organism>
<dbReference type="SUPFAM" id="SSF55021">
    <property type="entry name" value="ACT-like"/>
    <property type="match status" value="1"/>
</dbReference>
<name>A0A231MVI7_9GAMM</name>
<dbReference type="AlphaFoldDB" id="A0A231MVI7"/>